<dbReference type="Proteomes" id="UP000245778">
    <property type="component" value="Unassembled WGS sequence"/>
</dbReference>
<name>A0A2U1CFE2_9FIRM</name>
<reference evidence="2 3" key="1">
    <citation type="submission" date="2018-04" db="EMBL/GenBank/DDBJ databases">
        <title>Genomic Encyclopedia of Type Strains, Phase IV (KMG-IV): sequencing the most valuable type-strain genomes for metagenomic binning, comparative biology and taxonomic classification.</title>
        <authorList>
            <person name="Goeker M."/>
        </authorList>
    </citation>
    <scope>NUCLEOTIDE SEQUENCE [LARGE SCALE GENOMIC DNA]</scope>
    <source>
        <strain evidence="2 3">DSM 26588</strain>
    </source>
</reference>
<gene>
    <name evidence="2" type="ORF">C7373_101114</name>
</gene>
<feature type="transmembrane region" description="Helical" evidence="1">
    <location>
        <begin position="44"/>
        <end position="64"/>
    </location>
</feature>
<evidence type="ECO:0000256" key="1">
    <source>
        <dbReference type="SAM" id="Phobius"/>
    </source>
</evidence>
<protein>
    <submittedName>
        <fullName evidence="2">Uncharacterized protein</fullName>
    </submittedName>
</protein>
<keyword evidence="1" id="KW-0812">Transmembrane</keyword>
<accession>A0A2U1CFE2</accession>
<dbReference type="EMBL" id="QEKK01000001">
    <property type="protein sequence ID" value="PVY59600.1"/>
    <property type="molecule type" value="Genomic_DNA"/>
</dbReference>
<dbReference type="GeneID" id="93228148"/>
<keyword evidence="1" id="KW-0472">Membrane</keyword>
<sequence>MKRKIFWLCALRESVKCCVILAGLFIICLPEAWAEGGTPLWLVVLAMVGCGALIRCLWAVVCGLERCIFRLRKLQARQEQWEREAPMREERRRQEWKRYFAEQEQGA</sequence>
<organism evidence="2 3">
    <name type="scientific">Intestinimonas butyriciproducens</name>
    <dbReference type="NCBI Taxonomy" id="1297617"/>
    <lineage>
        <taxon>Bacteria</taxon>
        <taxon>Bacillati</taxon>
        <taxon>Bacillota</taxon>
        <taxon>Clostridia</taxon>
        <taxon>Eubacteriales</taxon>
        <taxon>Intestinimonas</taxon>
    </lineage>
</organism>
<comment type="caution">
    <text evidence="2">The sequence shown here is derived from an EMBL/GenBank/DDBJ whole genome shotgun (WGS) entry which is preliminary data.</text>
</comment>
<evidence type="ECO:0000313" key="3">
    <source>
        <dbReference type="Proteomes" id="UP000245778"/>
    </source>
</evidence>
<dbReference type="RefSeq" id="WP_116721366.1">
    <property type="nucleotide sequence ID" value="NZ_CP011524.1"/>
</dbReference>
<dbReference type="AlphaFoldDB" id="A0A2U1CFE2"/>
<keyword evidence="1" id="KW-1133">Transmembrane helix</keyword>
<evidence type="ECO:0000313" key="2">
    <source>
        <dbReference type="EMBL" id="PVY59600.1"/>
    </source>
</evidence>
<proteinExistence type="predicted"/>